<feature type="signal peptide" evidence="1">
    <location>
        <begin position="1"/>
        <end position="20"/>
    </location>
</feature>
<dbReference type="SUPFAM" id="SSF50993">
    <property type="entry name" value="Peptidase/esterase 'gauge' domain"/>
    <property type="match status" value="1"/>
</dbReference>
<proteinExistence type="predicted"/>
<sequence>MKVSAAVLMLAVLIGASLSAEPMDMELTELDDTAERASLKAWFEHAETGARLVPDLGFLMVISPDERWILFGEPTGELDVETYRLYVLSTTDFMMRTICEQALDATFSPCSRFLFVPTGPHPVIFELAKGTGTALGNIESGLESSPVWVSEWSEDGTEMVIHQQARFDDASEPRAWKIVIAP</sequence>
<evidence type="ECO:0000256" key="1">
    <source>
        <dbReference type="SAM" id="SignalP"/>
    </source>
</evidence>
<keyword evidence="1" id="KW-0732">Signal</keyword>
<protein>
    <recommendedName>
        <fullName evidence="4">AraC family transcriptional regulator</fullName>
    </recommendedName>
</protein>
<name>A0A9D5K9R7_UNCW3</name>
<evidence type="ECO:0000313" key="2">
    <source>
        <dbReference type="EMBL" id="MBD3365011.1"/>
    </source>
</evidence>
<comment type="caution">
    <text evidence="2">The sequence shown here is derived from an EMBL/GenBank/DDBJ whole genome shotgun (WGS) entry which is preliminary data.</text>
</comment>
<accession>A0A9D5K9R7</accession>
<dbReference type="Proteomes" id="UP000630660">
    <property type="component" value="Unassembled WGS sequence"/>
</dbReference>
<feature type="chain" id="PRO_5039412148" description="AraC family transcriptional regulator" evidence="1">
    <location>
        <begin position="21"/>
        <end position="182"/>
    </location>
</feature>
<organism evidence="2 3">
    <name type="scientific">candidate division WOR-3 bacterium</name>
    <dbReference type="NCBI Taxonomy" id="2052148"/>
    <lineage>
        <taxon>Bacteria</taxon>
        <taxon>Bacteria division WOR-3</taxon>
    </lineage>
</organism>
<evidence type="ECO:0000313" key="3">
    <source>
        <dbReference type="Proteomes" id="UP000630660"/>
    </source>
</evidence>
<evidence type="ECO:0008006" key="4">
    <source>
        <dbReference type="Google" id="ProtNLM"/>
    </source>
</evidence>
<dbReference type="AlphaFoldDB" id="A0A9D5K9R7"/>
<dbReference type="EMBL" id="WJKJ01000242">
    <property type="protein sequence ID" value="MBD3365011.1"/>
    <property type="molecule type" value="Genomic_DNA"/>
</dbReference>
<gene>
    <name evidence="2" type="ORF">GF359_07325</name>
</gene>
<reference evidence="2" key="1">
    <citation type="submission" date="2019-11" db="EMBL/GenBank/DDBJ databases">
        <title>Microbial mats filling the niche in hypersaline microbial mats.</title>
        <authorList>
            <person name="Wong H.L."/>
            <person name="Macleod F.I."/>
            <person name="White R.A. III"/>
            <person name="Burns B.P."/>
        </authorList>
    </citation>
    <scope>NUCLEOTIDE SEQUENCE</scope>
    <source>
        <strain evidence="2">Bin_327</strain>
    </source>
</reference>